<dbReference type="Gene3D" id="1.10.101.10">
    <property type="entry name" value="PGBD-like superfamily/PGBD"/>
    <property type="match status" value="1"/>
</dbReference>
<dbReference type="PANTHER" id="PTHR38658:SF1">
    <property type="entry name" value="OXPP CYCLE PROTEIN OPCA-RELATED"/>
    <property type="match status" value="1"/>
</dbReference>
<evidence type="ECO:0000259" key="1">
    <source>
        <dbReference type="Pfam" id="PF01471"/>
    </source>
</evidence>
<accession>B1WS97</accession>
<dbReference type="AlphaFoldDB" id="B1WS97"/>
<evidence type="ECO:0000313" key="4">
    <source>
        <dbReference type="EMBL" id="ACB51883.1"/>
    </source>
</evidence>
<dbReference type="InterPro" id="IPR036366">
    <property type="entry name" value="PGBDSf"/>
</dbReference>
<evidence type="ECO:0000313" key="5">
    <source>
        <dbReference type="Proteomes" id="UP000001203"/>
    </source>
</evidence>
<feature type="domain" description="Peptidoglycan binding-like" evidence="1">
    <location>
        <begin position="59"/>
        <end position="102"/>
    </location>
</feature>
<dbReference type="Proteomes" id="UP000001203">
    <property type="component" value="Chromosome circular"/>
</dbReference>
<keyword evidence="5" id="KW-1185">Reference proteome</keyword>
<sequence>MTTQTPPLVSLQDPKDVSIDVIEAELRSIWQSYSDNEDGIIATRATSFTFIVYEPEPTQYLLAALGFYTGPIDGIAGPRTTAAIKSAQKAYALEVTGKSNQDFIHKLQTEFEQAKANGQLNEQQKVAAGSYSPDLEGTGIADSIAASNPCRIITLCPTVGEDEGVKAQVSAYCPINKRSQNTLICCEYITLRGTAAALERVGGIISELTISGLPTFVWWKASPEPEYGLFKRLASQGDTLVVDSSTFSEPETQLLQLGQMLDQNIPLADLNWARLSPWQELTAAAFDPPERRSAVLEIDRVTIDYEKGNPAQAVMFLGWVASRLQWKPVSYEHEGGDYDMLRVKFINNEQKTIEAELAGVPLADWGDVLGDLISIKLSSTNLQADCCTVLCSGTTGCMRMEASGGAQACRIEQVTSLADQKTDQLIEKQLQRWGPDALYEESIDVMMAILQLAENN</sequence>
<dbReference type="Pfam" id="PF01471">
    <property type="entry name" value="PG_binding_1"/>
    <property type="match status" value="1"/>
</dbReference>
<dbReference type="KEGG" id="cyt:cce_2535"/>
<organism evidence="4 5">
    <name type="scientific">Crocosphaera subtropica (strain ATCC 51142 / BH68)</name>
    <name type="common">Cyanothece sp. (strain ATCC 51142)</name>
    <dbReference type="NCBI Taxonomy" id="43989"/>
    <lineage>
        <taxon>Bacteria</taxon>
        <taxon>Bacillati</taxon>
        <taxon>Cyanobacteriota</taxon>
        <taxon>Cyanophyceae</taxon>
        <taxon>Oscillatoriophycideae</taxon>
        <taxon>Chroococcales</taxon>
        <taxon>Aphanothecaceae</taxon>
        <taxon>Crocosphaera</taxon>
        <taxon>Crocosphaera subtropica</taxon>
    </lineage>
</organism>
<dbReference type="eggNOG" id="COG3429">
    <property type="taxonomic scope" value="Bacteria"/>
</dbReference>
<dbReference type="NCBIfam" id="TIGR00534">
    <property type="entry name" value="OpcA"/>
    <property type="match status" value="1"/>
</dbReference>
<dbReference type="OrthoDB" id="128564at2"/>
<dbReference type="eggNOG" id="COG3409">
    <property type="taxonomic scope" value="Bacteria"/>
</dbReference>
<protein>
    <submittedName>
        <fullName evidence="4">OxPPCycle protein</fullName>
    </submittedName>
</protein>
<dbReference type="SUPFAM" id="SSF47090">
    <property type="entry name" value="PGBD-like"/>
    <property type="match status" value="1"/>
</dbReference>
<dbReference type="Pfam" id="PF20171">
    <property type="entry name" value="OpcA_G6PD_C"/>
    <property type="match status" value="1"/>
</dbReference>
<feature type="domain" description="Glucose-6-phosphate dehydrogenase assembly protein OpcA C-terminal" evidence="3">
    <location>
        <begin position="266"/>
        <end position="442"/>
    </location>
</feature>
<evidence type="ECO:0000259" key="3">
    <source>
        <dbReference type="Pfam" id="PF20171"/>
    </source>
</evidence>
<dbReference type="STRING" id="43989.cce_2535"/>
<evidence type="ECO:0000259" key="2">
    <source>
        <dbReference type="Pfam" id="PF10128"/>
    </source>
</evidence>
<dbReference type="HOGENOM" id="CLU_048410_0_0_3"/>
<dbReference type="InterPro" id="IPR046801">
    <property type="entry name" value="OpcA_G6PD_N"/>
</dbReference>
<dbReference type="EMBL" id="CP000806">
    <property type="protein sequence ID" value="ACB51883.1"/>
    <property type="molecule type" value="Genomic_DNA"/>
</dbReference>
<gene>
    <name evidence="4" type="primary">opcA</name>
    <name evidence="4" type="ordered locus">cce_2535</name>
</gene>
<proteinExistence type="predicted"/>
<dbReference type="InterPro" id="IPR036365">
    <property type="entry name" value="PGBD-like_sf"/>
</dbReference>
<reference evidence="4 5" key="1">
    <citation type="journal article" date="2008" name="Proc. Natl. Acad. Sci. U.S.A.">
        <title>The genome of Cyanothece 51142, a unicellular diazotrophic cyanobacterium important in the marine nitrogen cycle.</title>
        <authorList>
            <person name="Welsh E.A."/>
            <person name="Liberton M."/>
            <person name="Stoeckel J."/>
            <person name="Loh T."/>
            <person name="Elvitigala T."/>
            <person name="Wang C."/>
            <person name="Wollam A."/>
            <person name="Fulton R.S."/>
            <person name="Clifton S.W."/>
            <person name="Jacobs J.M."/>
            <person name="Aurora R."/>
            <person name="Ghosh B.K."/>
            <person name="Sherman L.A."/>
            <person name="Smith R.D."/>
            <person name="Wilson R.K."/>
            <person name="Pakrasi H.B."/>
        </authorList>
    </citation>
    <scope>NUCLEOTIDE SEQUENCE [LARGE SCALE GENOMIC DNA]</scope>
    <source>
        <strain evidence="5">ATCC 51142 / BH68</strain>
    </source>
</reference>
<name>B1WS97_CROS5</name>
<dbReference type="InterPro" id="IPR004555">
    <property type="entry name" value="G6PDH_assembly_OpcA"/>
</dbReference>
<dbReference type="RefSeq" id="WP_009544774.1">
    <property type="nucleotide sequence ID" value="NC_010546.1"/>
</dbReference>
<dbReference type="InterPro" id="IPR046802">
    <property type="entry name" value="OpcA_G6PD_C"/>
</dbReference>
<dbReference type="Pfam" id="PF10128">
    <property type="entry name" value="OpcA_G6PD_assem"/>
    <property type="match status" value="1"/>
</dbReference>
<dbReference type="InterPro" id="IPR002477">
    <property type="entry name" value="Peptidoglycan-bd-like"/>
</dbReference>
<feature type="domain" description="Glucose-6-phosphate dehydrogenase assembly protein OpcA N-terminal" evidence="2">
    <location>
        <begin position="141"/>
        <end position="258"/>
    </location>
</feature>
<dbReference type="PANTHER" id="PTHR38658">
    <property type="entry name" value="OXPP CYCLE PROTEIN OPCA-RELATED"/>
    <property type="match status" value="1"/>
</dbReference>